<evidence type="ECO:0000256" key="1">
    <source>
        <dbReference type="ARBA" id="ARBA00004370"/>
    </source>
</evidence>
<dbReference type="InterPro" id="IPR017452">
    <property type="entry name" value="GPCR_Rhodpsn_7TM"/>
</dbReference>
<proteinExistence type="predicted"/>
<evidence type="ECO:0000256" key="5">
    <source>
        <dbReference type="SAM" id="MobiDB-lite"/>
    </source>
</evidence>
<dbReference type="GeneID" id="105440367"/>
<dbReference type="InterPro" id="IPR000276">
    <property type="entry name" value="GPCR_Rhodpsn"/>
</dbReference>
<feature type="region of interest" description="Disordered" evidence="5">
    <location>
        <begin position="219"/>
        <end position="248"/>
    </location>
</feature>
<dbReference type="GO" id="GO:0007186">
    <property type="term" value="P:G protein-coupled receptor signaling pathway"/>
    <property type="evidence" value="ECO:0000318"/>
    <property type="project" value="GO_Central"/>
</dbReference>
<protein>
    <recommendedName>
        <fullName evidence="7">G-protein coupled receptors family 1 profile domain-containing protein</fullName>
    </recommendedName>
</protein>
<evidence type="ECO:0000313" key="9">
    <source>
        <dbReference type="Proteomes" id="UP000007110"/>
    </source>
</evidence>
<evidence type="ECO:0000259" key="7">
    <source>
        <dbReference type="PROSITE" id="PS50262"/>
    </source>
</evidence>
<evidence type="ECO:0000256" key="3">
    <source>
        <dbReference type="ARBA" id="ARBA00022989"/>
    </source>
</evidence>
<keyword evidence="4 6" id="KW-0472">Membrane</keyword>
<dbReference type="GO" id="GO:0004930">
    <property type="term" value="F:G protein-coupled receptor activity"/>
    <property type="evidence" value="ECO:0000318"/>
    <property type="project" value="GO_Central"/>
</dbReference>
<keyword evidence="3 6" id="KW-1133">Transmembrane helix</keyword>
<dbReference type="Gene3D" id="1.20.1070.10">
    <property type="entry name" value="Rhodopsin 7-helix transmembrane proteins"/>
    <property type="match status" value="1"/>
</dbReference>
<evidence type="ECO:0000256" key="4">
    <source>
        <dbReference type="ARBA" id="ARBA00023136"/>
    </source>
</evidence>
<name>A0A7M7HMY2_STRPU</name>
<dbReference type="EnsemblMetazoa" id="XM_011670411">
    <property type="protein sequence ID" value="XP_011668713"/>
    <property type="gene ID" value="LOC105440367"/>
</dbReference>
<sequence>MATCASPTANETTRLQEFTVVHAFSIVYFIIVIVLGTVGNGLLLCVFIHNRALCKKSINFLICANTVVNFLISVLLDPIIAATNFVPCLKSHRALWMVRKSSDFFLGVCAVSSIYTLTAVAANQYLLISRPNTTYRRCCTGRKAVSIVLTVIWLLALVVVILFKSIDKCLIRFPVNPEIEITFLLPCILNYCPLVVIPCFQWGTVRTIRASRERVENKAAPSAATVPTGVPSVSSPPEARGLPLDGGPTTSMPLETTMAADKNDDDEEKKVRRRGKTELRTLRTMMVMYMILVVSWTPSLIAGVIPVSEGSEKVLDLFGLFLSVYPALIPFAFLWTNKNYSNVLRKKIWSKIRPQ</sequence>
<dbReference type="InParanoid" id="A0A7M7HMY2"/>
<dbReference type="PANTHER" id="PTHR45698">
    <property type="entry name" value="TRACE AMINE-ASSOCIATED RECEPTOR 19N-RELATED"/>
    <property type="match status" value="1"/>
</dbReference>
<dbReference type="PROSITE" id="PS50262">
    <property type="entry name" value="G_PROTEIN_RECEP_F1_2"/>
    <property type="match status" value="1"/>
</dbReference>
<feature type="transmembrane region" description="Helical" evidence="6">
    <location>
        <begin position="183"/>
        <end position="205"/>
    </location>
</feature>
<dbReference type="Pfam" id="PF00001">
    <property type="entry name" value="7tm_1"/>
    <property type="match status" value="1"/>
</dbReference>
<feature type="domain" description="G-protein coupled receptors family 1 profile" evidence="7">
    <location>
        <begin position="39"/>
        <end position="333"/>
    </location>
</feature>
<dbReference type="AlphaFoldDB" id="A0A7M7HMY2"/>
<keyword evidence="2 6" id="KW-0812">Transmembrane</keyword>
<reference evidence="8" key="2">
    <citation type="submission" date="2021-01" db="UniProtKB">
        <authorList>
            <consortium name="EnsemblMetazoa"/>
        </authorList>
    </citation>
    <scope>IDENTIFICATION</scope>
</reference>
<evidence type="ECO:0000313" key="8">
    <source>
        <dbReference type="EnsemblMetazoa" id="XP_011668713"/>
    </source>
</evidence>
<keyword evidence="9" id="KW-1185">Reference proteome</keyword>
<evidence type="ECO:0000256" key="6">
    <source>
        <dbReference type="SAM" id="Phobius"/>
    </source>
</evidence>
<comment type="subcellular location">
    <subcellularLocation>
        <location evidence="1">Membrane</location>
    </subcellularLocation>
</comment>
<accession>A0A7M7HMY2</accession>
<feature type="transmembrane region" description="Helical" evidence="6">
    <location>
        <begin position="144"/>
        <end position="163"/>
    </location>
</feature>
<feature type="transmembrane region" description="Helical" evidence="6">
    <location>
        <begin position="317"/>
        <end position="336"/>
    </location>
</feature>
<evidence type="ECO:0000256" key="2">
    <source>
        <dbReference type="ARBA" id="ARBA00022692"/>
    </source>
</evidence>
<dbReference type="GO" id="GO:0005886">
    <property type="term" value="C:plasma membrane"/>
    <property type="evidence" value="ECO:0000318"/>
    <property type="project" value="GO_Central"/>
</dbReference>
<feature type="region of interest" description="Disordered" evidence="5">
    <location>
        <begin position="253"/>
        <end position="272"/>
    </location>
</feature>
<dbReference type="PANTHER" id="PTHR45698:SF1">
    <property type="entry name" value="TRACE AMINE-ASSOCIATED RECEPTOR 13C-LIKE"/>
    <property type="match status" value="1"/>
</dbReference>
<dbReference type="SUPFAM" id="SSF81321">
    <property type="entry name" value="Family A G protein-coupled receptor-like"/>
    <property type="match status" value="1"/>
</dbReference>
<feature type="transmembrane region" description="Helical" evidence="6">
    <location>
        <begin position="282"/>
        <end position="305"/>
    </location>
</feature>
<feature type="transmembrane region" description="Helical" evidence="6">
    <location>
        <begin position="104"/>
        <end position="123"/>
    </location>
</feature>
<feature type="transmembrane region" description="Helical" evidence="6">
    <location>
        <begin position="60"/>
        <end position="84"/>
    </location>
</feature>
<dbReference type="PRINTS" id="PR00237">
    <property type="entry name" value="GPCRRHODOPSN"/>
</dbReference>
<dbReference type="CDD" id="cd00637">
    <property type="entry name" value="7tm_classA_rhodopsin-like"/>
    <property type="match status" value="1"/>
</dbReference>
<dbReference type="RefSeq" id="XP_011668713.2">
    <property type="nucleotide sequence ID" value="XM_011670411.2"/>
</dbReference>
<organism evidence="8 9">
    <name type="scientific">Strongylocentrotus purpuratus</name>
    <name type="common">Purple sea urchin</name>
    <dbReference type="NCBI Taxonomy" id="7668"/>
    <lineage>
        <taxon>Eukaryota</taxon>
        <taxon>Metazoa</taxon>
        <taxon>Echinodermata</taxon>
        <taxon>Eleutherozoa</taxon>
        <taxon>Echinozoa</taxon>
        <taxon>Echinoidea</taxon>
        <taxon>Euechinoidea</taxon>
        <taxon>Echinacea</taxon>
        <taxon>Camarodonta</taxon>
        <taxon>Echinidea</taxon>
        <taxon>Strongylocentrotidae</taxon>
        <taxon>Strongylocentrotus</taxon>
    </lineage>
</organism>
<dbReference type="Proteomes" id="UP000007110">
    <property type="component" value="Unassembled WGS sequence"/>
</dbReference>
<dbReference type="KEGG" id="spu:105440367"/>
<reference evidence="9" key="1">
    <citation type="submission" date="2015-02" db="EMBL/GenBank/DDBJ databases">
        <title>Genome sequencing for Strongylocentrotus purpuratus.</title>
        <authorList>
            <person name="Murali S."/>
            <person name="Liu Y."/>
            <person name="Vee V."/>
            <person name="English A."/>
            <person name="Wang M."/>
            <person name="Skinner E."/>
            <person name="Han Y."/>
            <person name="Muzny D.M."/>
            <person name="Worley K.C."/>
            <person name="Gibbs R.A."/>
        </authorList>
    </citation>
    <scope>NUCLEOTIDE SEQUENCE</scope>
</reference>
<feature type="transmembrane region" description="Helical" evidence="6">
    <location>
        <begin position="26"/>
        <end position="48"/>
    </location>
</feature>
<feature type="compositionally biased region" description="Low complexity" evidence="5">
    <location>
        <begin position="225"/>
        <end position="237"/>
    </location>
</feature>